<feature type="region of interest" description="Disordered" evidence="1">
    <location>
        <begin position="554"/>
        <end position="583"/>
    </location>
</feature>
<reference evidence="2" key="1">
    <citation type="journal article" date="2020" name="Stud. Mycol.">
        <title>101 Dothideomycetes genomes: a test case for predicting lifestyles and emergence of pathogens.</title>
        <authorList>
            <person name="Haridas S."/>
            <person name="Albert R."/>
            <person name="Binder M."/>
            <person name="Bloem J."/>
            <person name="Labutti K."/>
            <person name="Salamov A."/>
            <person name="Andreopoulos B."/>
            <person name="Baker S."/>
            <person name="Barry K."/>
            <person name="Bills G."/>
            <person name="Bluhm B."/>
            <person name="Cannon C."/>
            <person name="Castanera R."/>
            <person name="Culley D."/>
            <person name="Daum C."/>
            <person name="Ezra D."/>
            <person name="Gonzalez J."/>
            <person name="Henrissat B."/>
            <person name="Kuo A."/>
            <person name="Liang C."/>
            <person name="Lipzen A."/>
            <person name="Lutzoni F."/>
            <person name="Magnuson J."/>
            <person name="Mondo S."/>
            <person name="Nolan M."/>
            <person name="Ohm R."/>
            <person name="Pangilinan J."/>
            <person name="Park H.-J."/>
            <person name="Ramirez L."/>
            <person name="Alfaro M."/>
            <person name="Sun H."/>
            <person name="Tritt A."/>
            <person name="Yoshinaga Y."/>
            <person name="Zwiers L.-H."/>
            <person name="Turgeon B."/>
            <person name="Goodwin S."/>
            <person name="Spatafora J."/>
            <person name="Crous P."/>
            <person name="Grigoriev I."/>
        </authorList>
    </citation>
    <scope>NUCLEOTIDE SEQUENCE</scope>
    <source>
        <strain evidence="2">CBS 122367</strain>
    </source>
</reference>
<evidence type="ECO:0000313" key="2">
    <source>
        <dbReference type="EMBL" id="KAF2678307.1"/>
    </source>
</evidence>
<feature type="compositionally biased region" description="Polar residues" evidence="1">
    <location>
        <begin position="18"/>
        <end position="29"/>
    </location>
</feature>
<keyword evidence="3" id="KW-1185">Reference proteome</keyword>
<proteinExistence type="predicted"/>
<feature type="region of interest" description="Disordered" evidence="1">
    <location>
        <begin position="789"/>
        <end position="829"/>
    </location>
</feature>
<feature type="region of interest" description="Disordered" evidence="1">
    <location>
        <begin position="1"/>
        <end position="29"/>
    </location>
</feature>
<feature type="region of interest" description="Disordered" evidence="1">
    <location>
        <begin position="671"/>
        <end position="737"/>
    </location>
</feature>
<feature type="compositionally biased region" description="Basic residues" evidence="1">
    <location>
        <begin position="715"/>
        <end position="729"/>
    </location>
</feature>
<evidence type="ECO:0000313" key="3">
    <source>
        <dbReference type="Proteomes" id="UP000799291"/>
    </source>
</evidence>
<dbReference type="AlphaFoldDB" id="A0A6G1IJ87"/>
<name>A0A6G1IJ87_9PLEO</name>
<sequence>MSQSLFRDPKLLVRSNGRESAQTSGTTSYPADTAAWTLADSTAGQFHQDAPVQDPFSYYKAFLDSDVPSTGRASINPPHNDGSAGDTVGPAGQLVQGVGEQHCRPRAVPYQLAVRFANRSNGAPLATIIEQRSVSTLNSRGSLLSVGRFPSIRATENVSPGRASYRTSRSLDEKALKGIKEEACQDNDIQMTSKALDVRLQQGCGETERLHKITAPAHTVSHKPEQAGAPQPHDIALLSNGKGLKDFLRGALHHVRGGSRIRSGSSSMTNAAPSNSRGERLDPSDISPQSEHQGEKHRNTSLGMHELPVSAVTRELHPDVSSSHQDAIKTRTRNRKSSSISSEASAGVHPPLLHLPPPTSQLELESDFNPHLLPVSNLSRQRNGTEPLSSVRPAPPGPRDGTQGHAQAGATTLCPRSRDELSARYTLDGVCIPRGDASSLQECDRARDTSRNASFCSTMSTSYSGTVLGVDLDLQHEFPNPARRSVTPVWFTPKDGIDHSVESVKRLQGEGKQPPPRSITSSALSALLPIAAAEGIVRTSSKTPQISFYSPSGNLIQAESTSPPSADTSCSSSSFQGTPTTPTSFYDNTQVSAAYDALAAAVGLPPVRPAAVPMTTPPQSCAPLPEHLRHHHNYQHPERSQITTQLTDRSIATINPGPKVKGCGGVIRPNSLLPRSGIPGSPTPAKPGASYRRSMSCFFNSEANRPRFHPLSSRPKSRKGRTLKKRPPHQRSESGIGRAAGQAMRVCFCQPYDGAGQRTVVPGCGGGGQCHDEASTRRTRDTETPNVRIVTGEDGNEERDVAPTVPRRSSSESGGSAATDTRVCVFDTN</sequence>
<feature type="region of interest" description="Disordered" evidence="1">
    <location>
        <begin position="258"/>
        <end position="303"/>
    </location>
</feature>
<accession>A0A6G1IJ87</accession>
<dbReference type="EMBL" id="MU005613">
    <property type="protein sequence ID" value="KAF2678307.1"/>
    <property type="molecule type" value="Genomic_DNA"/>
</dbReference>
<organism evidence="2 3">
    <name type="scientific">Lentithecium fluviatile CBS 122367</name>
    <dbReference type="NCBI Taxonomy" id="1168545"/>
    <lineage>
        <taxon>Eukaryota</taxon>
        <taxon>Fungi</taxon>
        <taxon>Dikarya</taxon>
        <taxon>Ascomycota</taxon>
        <taxon>Pezizomycotina</taxon>
        <taxon>Dothideomycetes</taxon>
        <taxon>Pleosporomycetidae</taxon>
        <taxon>Pleosporales</taxon>
        <taxon>Massarineae</taxon>
        <taxon>Lentitheciaceae</taxon>
        <taxon>Lentithecium</taxon>
    </lineage>
</organism>
<protein>
    <submittedName>
        <fullName evidence="2">Uncharacterized protein</fullName>
    </submittedName>
</protein>
<evidence type="ECO:0000256" key="1">
    <source>
        <dbReference type="SAM" id="MobiDB-lite"/>
    </source>
</evidence>
<dbReference type="Proteomes" id="UP000799291">
    <property type="component" value="Unassembled WGS sequence"/>
</dbReference>
<gene>
    <name evidence="2" type="ORF">K458DRAFT_423250</name>
</gene>
<feature type="compositionally biased region" description="Low complexity" evidence="1">
    <location>
        <begin position="807"/>
        <end position="818"/>
    </location>
</feature>
<feature type="compositionally biased region" description="Low complexity" evidence="1">
    <location>
        <begin position="560"/>
        <end position="574"/>
    </location>
</feature>
<feature type="compositionally biased region" description="Polar residues" evidence="1">
    <location>
        <begin position="376"/>
        <end position="388"/>
    </location>
</feature>
<dbReference type="OrthoDB" id="3800943at2759"/>
<feature type="compositionally biased region" description="Low complexity" evidence="1">
    <location>
        <begin position="337"/>
        <end position="352"/>
    </location>
</feature>
<feature type="region of interest" description="Disordered" evidence="1">
    <location>
        <begin position="315"/>
        <end position="417"/>
    </location>
</feature>